<dbReference type="InterPro" id="IPR029001">
    <property type="entry name" value="ITPase-like_fam"/>
</dbReference>
<comment type="similarity">
    <text evidence="3">Belongs to the Maf family. YhdE subfamily.</text>
</comment>
<evidence type="ECO:0000313" key="4">
    <source>
        <dbReference type="EMBL" id="AFV76247.1"/>
    </source>
</evidence>
<dbReference type="GO" id="GO:0005737">
    <property type="term" value="C:cytoplasm"/>
    <property type="evidence" value="ECO:0007669"/>
    <property type="project" value="UniProtKB-SubCell"/>
</dbReference>
<evidence type="ECO:0000256" key="1">
    <source>
        <dbReference type="ARBA" id="ARBA00001968"/>
    </source>
</evidence>
<dbReference type="RefSeq" id="WP_016329437.1">
    <property type="nucleotide sequence ID" value="NC_019386.1"/>
</dbReference>
<dbReference type="PIRSF" id="PIRSF006305">
    <property type="entry name" value="Maf"/>
    <property type="match status" value="1"/>
</dbReference>
<dbReference type="GO" id="GO:0036221">
    <property type="term" value="F:UTP diphosphatase activity"/>
    <property type="evidence" value="ECO:0007669"/>
    <property type="project" value="RHEA"/>
</dbReference>
<organism evidence="4 5">
    <name type="scientific">Thermus oshimai JL-2</name>
    <dbReference type="NCBI Taxonomy" id="751945"/>
    <lineage>
        <taxon>Bacteria</taxon>
        <taxon>Thermotogati</taxon>
        <taxon>Deinococcota</taxon>
        <taxon>Deinococci</taxon>
        <taxon>Thermales</taxon>
        <taxon>Thermaceae</taxon>
        <taxon>Thermus</taxon>
    </lineage>
</organism>
<gene>
    <name evidence="4" type="ORF">Theos_1206</name>
</gene>
<dbReference type="GO" id="GO:0036218">
    <property type="term" value="F:dTTP diphosphatase activity"/>
    <property type="evidence" value="ECO:0007669"/>
    <property type="project" value="RHEA"/>
</dbReference>
<sequence length="184" mass="20059">MKPPLILASGSPRRKALLEALGYRVEVVVPGVEEEAEGLPPEALALALAERKGQGVAGEWVLAADTVVDLGGKALGKPRDPEENRAFLRALSGRVHRVHTAFYLRTPGEVFLEVHTAKVRFRPLSEEEIAWYVQSGEGLDKAGGYGAQGLGMVLLEEIQGDFYTVMGLPIARVFALLWERGFRP</sequence>
<dbReference type="EC" id="3.6.1.9" evidence="3"/>
<keyword evidence="2 3" id="KW-0378">Hydrolase</keyword>
<comment type="subcellular location">
    <subcellularLocation>
        <location evidence="3">Cytoplasm</location>
    </subcellularLocation>
</comment>
<dbReference type="Pfam" id="PF02545">
    <property type="entry name" value="Maf"/>
    <property type="match status" value="1"/>
</dbReference>
<dbReference type="Gene3D" id="3.90.950.10">
    <property type="match status" value="1"/>
</dbReference>
<comment type="function">
    <text evidence="3">Nucleoside triphosphate pyrophosphatase that hydrolyzes dTTP and UTP. May have a dual role in cell division arrest and in preventing the incorporation of modified nucleotides into cellular nucleic acids.</text>
</comment>
<dbReference type="STRING" id="751945.Theos_1206"/>
<dbReference type="EMBL" id="CP003249">
    <property type="protein sequence ID" value="AFV76247.1"/>
    <property type="molecule type" value="Genomic_DNA"/>
</dbReference>
<dbReference type="GO" id="GO:0009117">
    <property type="term" value="P:nucleotide metabolic process"/>
    <property type="evidence" value="ECO:0007669"/>
    <property type="project" value="UniProtKB-KW"/>
</dbReference>
<reference evidence="4 5" key="1">
    <citation type="journal article" date="2013" name="Genome Announc.">
        <title>Whole Genome Sequencing of Thermus oshimai JL-2 and Thermus thermophilus JL-18, Incomplete Denitrifiers from the United States Great Basin.</title>
        <authorList>
            <person name="Murugapiran S.K."/>
            <person name="Huntemann M."/>
            <person name="Wei C.L."/>
            <person name="Han J."/>
            <person name="Detter J.C."/>
            <person name="Han C.S."/>
            <person name="Erkkila T.H."/>
            <person name="Teshima H."/>
            <person name="Chen A."/>
            <person name="Kyrpides N."/>
            <person name="Mavrommatis K."/>
            <person name="Markowitz V."/>
            <person name="Szeto E."/>
            <person name="Ivanova N."/>
            <person name="Pagani I."/>
            <person name="Lam J."/>
            <person name="McDonald A.I."/>
            <person name="Dodsworth J.A."/>
            <person name="Pati A."/>
            <person name="Goodwin L."/>
            <person name="Peters L."/>
            <person name="Pitluck S."/>
            <person name="Woyke T."/>
            <person name="Hedlund B.P."/>
        </authorList>
    </citation>
    <scope>NUCLEOTIDE SEQUENCE</scope>
    <source>
        <strain evidence="4 5">JL-2</strain>
    </source>
</reference>
<dbReference type="eggNOG" id="COG0424">
    <property type="taxonomic scope" value="Bacteria"/>
</dbReference>
<dbReference type="KEGG" id="tos:Theos_1206"/>
<feature type="active site" description="Proton acceptor" evidence="3">
    <location>
        <position position="65"/>
    </location>
</feature>
<comment type="caution">
    <text evidence="3">Lacks conserved residue(s) required for the propagation of feature annotation.</text>
</comment>
<keyword evidence="3" id="KW-0546">Nucleotide metabolism</keyword>
<evidence type="ECO:0000313" key="5">
    <source>
        <dbReference type="Proteomes" id="UP000000211"/>
    </source>
</evidence>
<comment type="catalytic activity">
    <reaction evidence="3">
        <text>UTP + H2O = UMP + diphosphate + H(+)</text>
        <dbReference type="Rhea" id="RHEA:29395"/>
        <dbReference type="ChEBI" id="CHEBI:15377"/>
        <dbReference type="ChEBI" id="CHEBI:15378"/>
        <dbReference type="ChEBI" id="CHEBI:33019"/>
        <dbReference type="ChEBI" id="CHEBI:46398"/>
        <dbReference type="ChEBI" id="CHEBI:57865"/>
        <dbReference type="EC" id="3.6.1.9"/>
    </reaction>
</comment>
<comment type="catalytic activity">
    <reaction evidence="3">
        <text>dTTP + H2O = dTMP + diphosphate + H(+)</text>
        <dbReference type="Rhea" id="RHEA:28534"/>
        <dbReference type="ChEBI" id="CHEBI:15377"/>
        <dbReference type="ChEBI" id="CHEBI:15378"/>
        <dbReference type="ChEBI" id="CHEBI:33019"/>
        <dbReference type="ChEBI" id="CHEBI:37568"/>
        <dbReference type="ChEBI" id="CHEBI:63528"/>
        <dbReference type="EC" id="3.6.1.9"/>
    </reaction>
</comment>
<dbReference type="PANTHER" id="PTHR43213:SF5">
    <property type="entry name" value="BIFUNCTIONAL DTTP_UTP PYROPHOSPHATASE_METHYLTRANSFERASE PROTEIN-RELATED"/>
    <property type="match status" value="1"/>
</dbReference>
<feature type="site" description="Important for substrate specificity" evidence="3">
    <location>
        <position position="13"/>
    </location>
</feature>
<evidence type="ECO:0000256" key="2">
    <source>
        <dbReference type="ARBA" id="ARBA00022801"/>
    </source>
</evidence>
<dbReference type="PANTHER" id="PTHR43213">
    <property type="entry name" value="BIFUNCTIONAL DTTP/UTP PYROPHOSPHATASE/METHYLTRANSFERASE PROTEIN-RELATED"/>
    <property type="match status" value="1"/>
</dbReference>
<dbReference type="PATRIC" id="fig|751945.3.peg.1195"/>
<dbReference type="NCBIfam" id="TIGR00172">
    <property type="entry name" value="maf"/>
    <property type="match status" value="1"/>
</dbReference>
<dbReference type="AlphaFoldDB" id="K7RIN9"/>
<dbReference type="Proteomes" id="UP000000211">
    <property type="component" value="Chromosome"/>
</dbReference>
<accession>K7RIN9</accession>
<feature type="site" description="Important for substrate specificity" evidence="3">
    <location>
        <position position="66"/>
    </location>
</feature>
<protein>
    <recommendedName>
        <fullName evidence="3">dTTP/UTP pyrophosphatase</fullName>
        <shortName evidence="3">dTTPase/UTPase</shortName>
        <ecNumber evidence="3">3.6.1.9</ecNumber>
    </recommendedName>
    <alternativeName>
        <fullName evidence="3">Nucleoside triphosphate pyrophosphatase</fullName>
    </alternativeName>
    <alternativeName>
        <fullName evidence="3">Nucleotide pyrophosphatase</fullName>
        <shortName evidence="3">Nucleotide PPase</shortName>
    </alternativeName>
</protein>
<dbReference type="CDD" id="cd00555">
    <property type="entry name" value="Maf"/>
    <property type="match status" value="1"/>
</dbReference>
<dbReference type="InterPro" id="IPR003697">
    <property type="entry name" value="Maf-like"/>
</dbReference>
<proteinExistence type="inferred from homology"/>
<dbReference type="HAMAP" id="MF_00528">
    <property type="entry name" value="Maf"/>
    <property type="match status" value="1"/>
</dbReference>
<comment type="cofactor">
    <cofactor evidence="1 3">
        <name>a divalent metal cation</name>
        <dbReference type="ChEBI" id="CHEBI:60240"/>
    </cofactor>
</comment>
<dbReference type="HOGENOM" id="CLU_040416_0_0_0"/>
<dbReference type="OrthoDB" id="9807767at2"/>
<name>K7RIN9_THEOS</name>
<evidence type="ECO:0000256" key="3">
    <source>
        <dbReference type="HAMAP-Rule" id="MF_00528"/>
    </source>
</evidence>
<dbReference type="SUPFAM" id="SSF52972">
    <property type="entry name" value="ITPase-like"/>
    <property type="match status" value="1"/>
</dbReference>
<feature type="site" description="Important for substrate specificity" evidence="3">
    <location>
        <position position="148"/>
    </location>
</feature>
<keyword evidence="5" id="KW-1185">Reference proteome</keyword>
<keyword evidence="3" id="KW-0963">Cytoplasm</keyword>